<evidence type="ECO:0000256" key="1">
    <source>
        <dbReference type="SAM" id="Coils"/>
    </source>
</evidence>
<evidence type="ECO:0000313" key="2">
    <source>
        <dbReference type="EMBL" id="XBP73267.1"/>
    </source>
</evidence>
<proteinExistence type="predicted"/>
<accession>A0AAU7M0A0</accession>
<protein>
    <submittedName>
        <fullName evidence="2">Uncharacterized protein</fullName>
    </submittedName>
</protein>
<keyword evidence="2" id="KW-0614">Plasmid</keyword>
<reference evidence="2" key="1">
    <citation type="submission" date="2024-05" db="EMBL/GenBank/DDBJ databases">
        <authorList>
            <person name="Bunk B."/>
            <person name="Swiderski J."/>
            <person name="Sproer C."/>
            <person name="Thiel V."/>
        </authorList>
    </citation>
    <scope>NUCLEOTIDE SEQUENCE</scope>
    <source>
        <strain evidence="2">DSM 17735</strain>
        <plasmid evidence="2">p5</plasmid>
    </source>
</reference>
<keyword evidence="1" id="KW-0175">Coiled coil</keyword>
<organism evidence="2">
    <name type="scientific">Polaromonas hydrogenivorans</name>
    <dbReference type="NCBI Taxonomy" id="335476"/>
    <lineage>
        <taxon>Bacteria</taxon>
        <taxon>Pseudomonadati</taxon>
        <taxon>Pseudomonadota</taxon>
        <taxon>Betaproteobacteria</taxon>
        <taxon>Burkholderiales</taxon>
        <taxon>Comamonadaceae</taxon>
        <taxon>Polaromonas</taxon>
    </lineage>
</organism>
<dbReference type="AlphaFoldDB" id="A0AAU7M0A0"/>
<feature type="coiled-coil region" evidence="1">
    <location>
        <begin position="200"/>
        <end position="227"/>
    </location>
</feature>
<gene>
    <name evidence="2" type="ORF">ABLV49_25845</name>
</gene>
<dbReference type="EMBL" id="CP157680">
    <property type="protein sequence ID" value="XBP73267.1"/>
    <property type="molecule type" value="Genomic_DNA"/>
</dbReference>
<geneLocation type="plasmid" evidence="2">
    <name>p5</name>
</geneLocation>
<sequence length="292" mass="33922">MSRPSQDARQYAYDRLHACIRHYPNQRKLLKYVDHKPISPSVFDITNPEHVCDAAYFGIPLLPYDEKSFKASVAPGGAFTRIVDARIRDVEVRIQKINSVGLFMGFQIKYDRKKPLPMQSLELMRPMLGDFIDLVPQFEKDREYVNSGHAARLDHFAHEYRQPNLGAMLAFFRRLDEVAGKRGYGSFAHLCVPTRFMDYLTNAHAENAGMQEALEKMQVKRDQLKKESPYIIEMFLKSHARSDLPYCVDMRDEELFIEMRYASYSVEEYIKSEFISNDDTGRLLASMTDFMS</sequence>
<name>A0AAU7M0A0_9BURK</name>
<dbReference type="RefSeq" id="WP_349283362.1">
    <property type="nucleotide sequence ID" value="NZ_CBCSCU010000040.1"/>
</dbReference>